<dbReference type="InterPro" id="IPR056792">
    <property type="entry name" value="PRC_RimM"/>
</dbReference>
<keyword evidence="3 5" id="KW-0698">rRNA processing</keyword>
<dbReference type="EMBL" id="LT906453">
    <property type="protein sequence ID" value="SNV20691.1"/>
    <property type="molecule type" value="Genomic_DNA"/>
</dbReference>
<evidence type="ECO:0000256" key="5">
    <source>
        <dbReference type="HAMAP-Rule" id="MF_00014"/>
    </source>
</evidence>
<dbReference type="GeneID" id="63459313"/>
<dbReference type="InterPro" id="IPR011961">
    <property type="entry name" value="RimM"/>
</dbReference>
<accession>A0A239VEK4</accession>
<keyword evidence="4 5" id="KW-0143">Chaperone</keyword>
<dbReference type="NCBIfam" id="TIGR02273">
    <property type="entry name" value="16S_RimM"/>
    <property type="match status" value="1"/>
</dbReference>
<dbReference type="SUPFAM" id="SSF50346">
    <property type="entry name" value="PRC-barrel domain"/>
    <property type="match status" value="1"/>
</dbReference>
<evidence type="ECO:0000259" key="7">
    <source>
        <dbReference type="Pfam" id="PF24986"/>
    </source>
</evidence>
<comment type="similarity">
    <text evidence="5">Belongs to the RimM family.</text>
</comment>
<organism evidence="8 9">
    <name type="scientific">Dermatophilus congolensis</name>
    <dbReference type="NCBI Taxonomy" id="1863"/>
    <lineage>
        <taxon>Bacteria</taxon>
        <taxon>Bacillati</taxon>
        <taxon>Actinomycetota</taxon>
        <taxon>Actinomycetes</taxon>
        <taxon>Micrococcales</taxon>
        <taxon>Dermatophilaceae</taxon>
        <taxon>Dermatophilus</taxon>
    </lineage>
</organism>
<dbReference type="Gene3D" id="2.40.30.60">
    <property type="entry name" value="RimM"/>
    <property type="match status" value="1"/>
</dbReference>
<comment type="subunit">
    <text evidence="5">Binds ribosomal protein uS19.</text>
</comment>
<dbReference type="OrthoDB" id="5381335at2"/>
<evidence type="ECO:0000313" key="8">
    <source>
        <dbReference type="EMBL" id="SNV20691.1"/>
    </source>
</evidence>
<evidence type="ECO:0000256" key="2">
    <source>
        <dbReference type="ARBA" id="ARBA00022517"/>
    </source>
</evidence>
<dbReference type="GO" id="GO:0005737">
    <property type="term" value="C:cytoplasm"/>
    <property type="evidence" value="ECO:0007669"/>
    <property type="project" value="UniProtKB-SubCell"/>
</dbReference>
<keyword evidence="9" id="KW-1185">Reference proteome</keyword>
<evidence type="ECO:0000259" key="6">
    <source>
        <dbReference type="Pfam" id="PF01782"/>
    </source>
</evidence>
<gene>
    <name evidence="5 8" type="primary">rimM</name>
    <name evidence="8" type="ORF">SAMEA4475696_01076</name>
</gene>
<comment type="domain">
    <text evidence="5">The PRC barrel domain binds ribosomal protein uS19.</text>
</comment>
<dbReference type="AlphaFoldDB" id="A0A239VEK4"/>
<protein>
    <recommendedName>
        <fullName evidence="5">Ribosome maturation factor RimM</fullName>
    </recommendedName>
</protein>
<dbReference type="GO" id="GO:0043022">
    <property type="term" value="F:ribosome binding"/>
    <property type="evidence" value="ECO:0007669"/>
    <property type="project" value="InterPro"/>
</dbReference>
<evidence type="ECO:0000256" key="1">
    <source>
        <dbReference type="ARBA" id="ARBA00022490"/>
    </source>
</evidence>
<evidence type="ECO:0000256" key="3">
    <source>
        <dbReference type="ARBA" id="ARBA00022552"/>
    </source>
</evidence>
<sequence length="180" mass="19306">MQVRVARIGKPHGLRGEATVQLFTDSPEERFVPGAKFVTEPVDAGPLTVRSARVHKGIWLLGFEEAADRSAVELLRDVRLFVDAGAEDEDEVDEGVEDGFYEADLLGLSVETVSGEQVGVVSALYTRPAQDLLEVSLADGGQALVPFVDELVPEVDLAGGRVVIDPPVGLLELGREQDGE</sequence>
<dbReference type="InterPro" id="IPR002676">
    <property type="entry name" value="RimM_N"/>
</dbReference>
<dbReference type="InterPro" id="IPR009000">
    <property type="entry name" value="Transl_B-barrel_sf"/>
</dbReference>
<dbReference type="Pfam" id="PF24986">
    <property type="entry name" value="PRC_RimM"/>
    <property type="match status" value="1"/>
</dbReference>
<dbReference type="Gene3D" id="2.30.30.240">
    <property type="entry name" value="PRC-barrel domain"/>
    <property type="match status" value="1"/>
</dbReference>
<dbReference type="GO" id="GO:0006364">
    <property type="term" value="P:rRNA processing"/>
    <property type="evidence" value="ECO:0007669"/>
    <property type="project" value="UniProtKB-UniRule"/>
</dbReference>
<comment type="subcellular location">
    <subcellularLocation>
        <location evidence="5">Cytoplasm</location>
    </subcellularLocation>
</comment>
<dbReference type="GO" id="GO:0042274">
    <property type="term" value="P:ribosomal small subunit biogenesis"/>
    <property type="evidence" value="ECO:0007669"/>
    <property type="project" value="UniProtKB-UniRule"/>
</dbReference>
<dbReference type="RefSeq" id="WP_028326997.1">
    <property type="nucleotide sequence ID" value="NZ_JAAFNI010000001.1"/>
</dbReference>
<dbReference type="Proteomes" id="UP000242637">
    <property type="component" value="Chromosome 1"/>
</dbReference>
<comment type="function">
    <text evidence="5">An accessory protein needed during the final step in the assembly of 30S ribosomal subunit, possibly for assembly of the head region. Essential for efficient processing of 16S rRNA. May be needed both before and after RbfA during the maturation of 16S rRNA. It has affinity for free ribosomal 30S subunits but not for 70S ribosomes.</text>
</comment>
<dbReference type="GO" id="GO:0005840">
    <property type="term" value="C:ribosome"/>
    <property type="evidence" value="ECO:0007669"/>
    <property type="project" value="InterPro"/>
</dbReference>
<feature type="domain" description="Ribosome maturation factor RimM PRC barrel" evidence="7">
    <location>
        <begin position="104"/>
        <end position="170"/>
    </location>
</feature>
<evidence type="ECO:0000313" key="9">
    <source>
        <dbReference type="Proteomes" id="UP000242637"/>
    </source>
</evidence>
<feature type="domain" description="RimM N-terminal" evidence="6">
    <location>
        <begin position="5"/>
        <end position="83"/>
    </location>
</feature>
<dbReference type="KEGG" id="dco:SAMEA4475696_1076"/>
<dbReference type="Pfam" id="PF01782">
    <property type="entry name" value="RimM"/>
    <property type="match status" value="1"/>
</dbReference>
<keyword evidence="2 5" id="KW-0690">Ribosome biogenesis</keyword>
<name>A0A239VEK4_9MICO</name>
<dbReference type="HAMAP" id="MF_00014">
    <property type="entry name" value="Ribosome_mat_RimM"/>
    <property type="match status" value="1"/>
</dbReference>
<reference evidence="8 9" key="1">
    <citation type="submission" date="2017-06" db="EMBL/GenBank/DDBJ databases">
        <authorList>
            <consortium name="Pathogen Informatics"/>
        </authorList>
    </citation>
    <scope>NUCLEOTIDE SEQUENCE [LARGE SCALE GENOMIC DNA]</scope>
    <source>
        <strain evidence="8 9">NCTC13039</strain>
    </source>
</reference>
<proteinExistence type="inferred from homology"/>
<dbReference type="InterPro" id="IPR011033">
    <property type="entry name" value="PRC_barrel-like_sf"/>
</dbReference>
<dbReference type="InterPro" id="IPR036976">
    <property type="entry name" value="RimM_N_sf"/>
</dbReference>
<evidence type="ECO:0000256" key="4">
    <source>
        <dbReference type="ARBA" id="ARBA00023186"/>
    </source>
</evidence>
<keyword evidence="1 5" id="KW-0963">Cytoplasm</keyword>
<dbReference type="PANTHER" id="PTHR33692:SF1">
    <property type="entry name" value="RIBOSOME MATURATION FACTOR RIMM"/>
    <property type="match status" value="1"/>
</dbReference>
<dbReference type="SUPFAM" id="SSF50447">
    <property type="entry name" value="Translation proteins"/>
    <property type="match status" value="1"/>
</dbReference>
<dbReference type="PANTHER" id="PTHR33692">
    <property type="entry name" value="RIBOSOME MATURATION FACTOR RIMM"/>
    <property type="match status" value="1"/>
</dbReference>
<dbReference type="STRING" id="1121387.GCA_000429885_01012"/>